<dbReference type="NCBIfam" id="NF008265">
    <property type="entry name" value="PRK11037.1"/>
    <property type="match status" value="1"/>
</dbReference>
<dbReference type="InterPro" id="IPR038191">
    <property type="entry name" value="YciN_sf"/>
</dbReference>
<protein>
    <recommendedName>
        <fullName evidence="3">DUF2498 domain-containing protein</fullName>
    </recommendedName>
</protein>
<dbReference type="Gene3D" id="3.30.300.360">
    <property type="entry name" value="Protein of unknown function (DUF2498)"/>
    <property type="match status" value="1"/>
</dbReference>
<reference evidence="1 2" key="1">
    <citation type="submission" date="2019-07" db="EMBL/GenBank/DDBJ databases">
        <title>Whole genome shotgun sequence of Vibrio sagamiensis NBRC 104589.</title>
        <authorList>
            <person name="Hosoyama A."/>
            <person name="Uohara A."/>
            <person name="Ohji S."/>
            <person name="Ichikawa N."/>
        </authorList>
    </citation>
    <scope>NUCLEOTIDE SEQUENCE [LARGE SCALE GENOMIC DNA]</scope>
    <source>
        <strain evidence="1 2">NBRC 104589</strain>
    </source>
</reference>
<evidence type="ECO:0000313" key="2">
    <source>
        <dbReference type="Proteomes" id="UP000321922"/>
    </source>
</evidence>
<dbReference type="RefSeq" id="WP_039980764.1">
    <property type="nucleotide sequence ID" value="NZ_BAOJ01000041.1"/>
</dbReference>
<name>A0A511QCH0_9VIBR</name>
<dbReference type="EMBL" id="BJXJ01000007">
    <property type="protein sequence ID" value="GEM74916.1"/>
    <property type="molecule type" value="Genomic_DNA"/>
</dbReference>
<dbReference type="AlphaFoldDB" id="A0A511QCH0"/>
<sequence>MLHKEYIEEFNLLLIANQLLQEHEDYIEGIRATTVEEKDEILIFKGDYFLDERGLPTTQTPIVFNLFKYLAHQLSKQFTLTK</sequence>
<dbReference type="Pfam" id="PF10692">
    <property type="entry name" value="DUF2498"/>
    <property type="match status" value="1"/>
</dbReference>
<organism evidence="1 2">
    <name type="scientific">Vibrio sagamiensis NBRC 104589</name>
    <dbReference type="NCBI Taxonomy" id="1219064"/>
    <lineage>
        <taxon>Bacteria</taxon>
        <taxon>Pseudomonadati</taxon>
        <taxon>Pseudomonadota</taxon>
        <taxon>Gammaproteobacteria</taxon>
        <taxon>Vibrionales</taxon>
        <taxon>Vibrionaceae</taxon>
        <taxon>Vibrio</taxon>
    </lineage>
</organism>
<dbReference type="OrthoDB" id="6215372at2"/>
<dbReference type="InterPro" id="IPR019633">
    <property type="entry name" value="DUF2498"/>
</dbReference>
<keyword evidence="2" id="KW-1185">Reference proteome</keyword>
<comment type="caution">
    <text evidence="1">The sequence shown here is derived from an EMBL/GenBank/DDBJ whole genome shotgun (WGS) entry which is preliminary data.</text>
</comment>
<evidence type="ECO:0008006" key="3">
    <source>
        <dbReference type="Google" id="ProtNLM"/>
    </source>
</evidence>
<evidence type="ECO:0000313" key="1">
    <source>
        <dbReference type="EMBL" id="GEM74916.1"/>
    </source>
</evidence>
<proteinExistence type="predicted"/>
<dbReference type="Proteomes" id="UP000321922">
    <property type="component" value="Unassembled WGS sequence"/>
</dbReference>
<accession>A0A511QCH0</accession>
<gene>
    <name evidence="1" type="ORF">VSA01S_10280</name>
</gene>